<dbReference type="InterPro" id="IPR003737">
    <property type="entry name" value="GlcNAc_PI_deacetylase-related"/>
</dbReference>
<dbReference type="EMBL" id="QVFU01000059">
    <property type="protein sequence ID" value="RFS43464.1"/>
    <property type="molecule type" value="Genomic_DNA"/>
</dbReference>
<keyword evidence="3" id="KW-1185">Reference proteome</keyword>
<protein>
    <recommendedName>
        <fullName evidence="4">PIG-L family deacetylase</fullName>
    </recommendedName>
</protein>
<dbReference type="Gene3D" id="3.40.50.10320">
    <property type="entry name" value="LmbE-like"/>
    <property type="match status" value="1"/>
</dbReference>
<evidence type="ECO:0000313" key="2">
    <source>
        <dbReference type="EMBL" id="RFS43464.1"/>
    </source>
</evidence>
<dbReference type="AlphaFoldDB" id="A0A372FS66"/>
<evidence type="ECO:0000313" key="3">
    <source>
        <dbReference type="Proteomes" id="UP000262621"/>
    </source>
</evidence>
<proteinExistence type="predicted"/>
<reference evidence="2 3" key="1">
    <citation type="submission" date="2018-08" db="EMBL/GenBank/DDBJ databases">
        <title>Verrucosispora craniellae sp. nov., isolated from a marine sponge in the South China Sea.</title>
        <authorList>
            <person name="Li L."/>
            <person name="Lin H.W."/>
        </authorList>
    </citation>
    <scope>NUCLEOTIDE SEQUENCE [LARGE SCALE GENOMIC DNA]</scope>
    <source>
        <strain evidence="2 3">LHW63014</strain>
    </source>
</reference>
<gene>
    <name evidence="2" type="ORF">D0Q02_27670</name>
</gene>
<organism evidence="2 3">
    <name type="scientific">Micromonospora craniellae</name>
    <dbReference type="NCBI Taxonomy" id="2294034"/>
    <lineage>
        <taxon>Bacteria</taxon>
        <taxon>Bacillati</taxon>
        <taxon>Actinomycetota</taxon>
        <taxon>Actinomycetes</taxon>
        <taxon>Micromonosporales</taxon>
        <taxon>Micromonosporaceae</taxon>
        <taxon>Micromonospora</taxon>
    </lineage>
</organism>
<accession>A0A372FS66</accession>
<dbReference type="Proteomes" id="UP000262621">
    <property type="component" value="Unassembled WGS sequence"/>
</dbReference>
<dbReference type="InterPro" id="IPR024078">
    <property type="entry name" value="LmbE-like_dom_sf"/>
</dbReference>
<dbReference type="SUPFAM" id="SSF102588">
    <property type="entry name" value="LmbE-like"/>
    <property type="match status" value="1"/>
</dbReference>
<sequence>MSMSKRLIVSPHFDDAVLSCGDTLLSGSAATTVLTVCGGSPGPGTPPSSWDWRCGFIDGHQAATRRQQEDERACAAAGATPVHLPFADFPYSGPKDIEAVATAIEPYLTEAEEIWAPTGIGIHEDHLATREAVLLAAQRLAIPRLLLYADNPYAGALGWATLDEERTGTLRWADAFASLPDGVALSELQLRRLTPAATAAKIAVVREHASQLAGLGRYHPTLTCVDGLLATEGWFVCTVTAPAVAK</sequence>
<dbReference type="GO" id="GO:0016137">
    <property type="term" value="P:glycoside metabolic process"/>
    <property type="evidence" value="ECO:0007669"/>
    <property type="project" value="UniProtKB-ARBA"/>
</dbReference>
<evidence type="ECO:0008006" key="4">
    <source>
        <dbReference type="Google" id="ProtNLM"/>
    </source>
</evidence>
<name>A0A372FS66_9ACTN</name>
<dbReference type="Pfam" id="PF02585">
    <property type="entry name" value="PIG-L"/>
    <property type="match status" value="1"/>
</dbReference>
<evidence type="ECO:0000256" key="1">
    <source>
        <dbReference type="ARBA" id="ARBA00022833"/>
    </source>
</evidence>
<comment type="caution">
    <text evidence="2">The sequence shown here is derived from an EMBL/GenBank/DDBJ whole genome shotgun (WGS) entry which is preliminary data.</text>
</comment>
<keyword evidence="1" id="KW-0862">Zinc</keyword>